<accession>A0A835UKC3</accession>
<feature type="region of interest" description="Disordered" evidence="1">
    <location>
        <begin position="23"/>
        <end position="46"/>
    </location>
</feature>
<proteinExistence type="predicted"/>
<evidence type="ECO:0000256" key="1">
    <source>
        <dbReference type="SAM" id="MobiDB-lite"/>
    </source>
</evidence>
<dbReference type="AlphaFoldDB" id="A0A835UKC3"/>
<name>A0A835UKC3_VANPL</name>
<protein>
    <submittedName>
        <fullName evidence="2">Uncharacterized protein</fullName>
    </submittedName>
</protein>
<dbReference type="Proteomes" id="UP000639772">
    <property type="component" value="Chromosome 11"/>
</dbReference>
<evidence type="ECO:0000313" key="2">
    <source>
        <dbReference type="EMBL" id="KAG0462566.1"/>
    </source>
</evidence>
<reference evidence="2 3" key="1">
    <citation type="journal article" date="2020" name="Nat. Food">
        <title>A phased Vanilla planifolia genome enables genetic improvement of flavour and production.</title>
        <authorList>
            <person name="Hasing T."/>
            <person name="Tang H."/>
            <person name="Brym M."/>
            <person name="Khazi F."/>
            <person name="Huang T."/>
            <person name="Chambers A.H."/>
        </authorList>
    </citation>
    <scope>NUCLEOTIDE SEQUENCE [LARGE SCALE GENOMIC DNA]</scope>
    <source>
        <tissue evidence="2">Leaf</tissue>
    </source>
</reference>
<gene>
    <name evidence="2" type="ORF">HPP92_021042</name>
</gene>
<feature type="compositionally biased region" description="Low complexity" evidence="1">
    <location>
        <begin position="23"/>
        <end position="35"/>
    </location>
</feature>
<sequence length="65" mass="7003">MEWDLEMPPWDLPELEANAPAANLSSVAASSGSSSGQKPGGMDCSGGSQAWRFGRFWFGRQVERA</sequence>
<organism evidence="2 3">
    <name type="scientific">Vanilla planifolia</name>
    <name type="common">Vanilla</name>
    <dbReference type="NCBI Taxonomy" id="51239"/>
    <lineage>
        <taxon>Eukaryota</taxon>
        <taxon>Viridiplantae</taxon>
        <taxon>Streptophyta</taxon>
        <taxon>Embryophyta</taxon>
        <taxon>Tracheophyta</taxon>
        <taxon>Spermatophyta</taxon>
        <taxon>Magnoliopsida</taxon>
        <taxon>Liliopsida</taxon>
        <taxon>Asparagales</taxon>
        <taxon>Orchidaceae</taxon>
        <taxon>Vanilloideae</taxon>
        <taxon>Vanilleae</taxon>
        <taxon>Vanilla</taxon>
    </lineage>
</organism>
<evidence type="ECO:0000313" key="3">
    <source>
        <dbReference type="Proteomes" id="UP000639772"/>
    </source>
</evidence>
<dbReference type="EMBL" id="JADCNM010000011">
    <property type="protein sequence ID" value="KAG0462566.1"/>
    <property type="molecule type" value="Genomic_DNA"/>
</dbReference>
<comment type="caution">
    <text evidence="2">The sequence shown here is derived from an EMBL/GenBank/DDBJ whole genome shotgun (WGS) entry which is preliminary data.</text>
</comment>